<organism evidence="8 9">
    <name type="scientific">Sphaerosporella brunnea</name>
    <dbReference type="NCBI Taxonomy" id="1250544"/>
    <lineage>
        <taxon>Eukaryota</taxon>
        <taxon>Fungi</taxon>
        <taxon>Dikarya</taxon>
        <taxon>Ascomycota</taxon>
        <taxon>Pezizomycotina</taxon>
        <taxon>Pezizomycetes</taxon>
        <taxon>Pezizales</taxon>
        <taxon>Pyronemataceae</taxon>
        <taxon>Sphaerosporella</taxon>
    </lineage>
</organism>
<evidence type="ECO:0000313" key="9">
    <source>
        <dbReference type="Proteomes" id="UP000326924"/>
    </source>
</evidence>
<feature type="compositionally biased region" description="Low complexity" evidence="5">
    <location>
        <begin position="18"/>
        <end position="28"/>
    </location>
</feature>
<dbReference type="InterPro" id="IPR006614">
    <property type="entry name" value="Peroxin/Ferlin"/>
</dbReference>
<feature type="compositionally biased region" description="Acidic residues" evidence="5">
    <location>
        <begin position="474"/>
        <end position="487"/>
    </location>
</feature>
<dbReference type="PANTHER" id="PTHR31679">
    <property type="entry name" value="PEROXISOMAL MEMBRANE PROTEIN PEX30-RELATED"/>
    <property type="match status" value="1"/>
</dbReference>
<evidence type="ECO:0000256" key="3">
    <source>
        <dbReference type="ARBA" id="ARBA00022989"/>
    </source>
</evidence>
<evidence type="ECO:0000256" key="5">
    <source>
        <dbReference type="SAM" id="MobiDB-lite"/>
    </source>
</evidence>
<comment type="subcellular location">
    <subcellularLocation>
        <location evidence="1">Endomembrane system</location>
        <topology evidence="1">Multi-pass membrane protein</topology>
    </subcellularLocation>
</comment>
<keyword evidence="4 6" id="KW-0472">Membrane</keyword>
<evidence type="ECO:0000256" key="6">
    <source>
        <dbReference type="SAM" id="Phobius"/>
    </source>
</evidence>
<dbReference type="GO" id="GO:0007031">
    <property type="term" value="P:peroxisome organization"/>
    <property type="evidence" value="ECO:0007669"/>
    <property type="project" value="TreeGrafter"/>
</dbReference>
<accession>A0A5J5EHD5</accession>
<dbReference type="Proteomes" id="UP000326924">
    <property type="component" value="Unassembled WGS sequence"/>
</dbReference>
<keyword evidence="2 6" id="KW-0812">Transmembrane</keyword>
<feature type="compositionally biased region" description="Basic and acidic residues" evidence="5">
    <location>
        <begin position="502"/>
        <end position="525"/>
    </location>
</feature>
<dbReference type="GO" id="GO:0012505">
    <property type="term" value="C:endomembrane system"/>
    <property type="evidence" value="ECO:0007669"/>
    <property type="project" value="UniProtKB-SubCell"/>
</dbReference>
<dbReference type="GO" id="GO:0005778">
    <property type="term" value="C:peroxisomal membrane"/>
    <property type="evidence" value="ECO:0007669"/>
    <property type="project" value="UniProtKB-ARBA"/>
</dbReference>
<sequence length="525" mass="58192">MSTAETDATEPPANGYNPPTIASFSPASASPARRSTYQVHQKSPLLVATPPQVTRALSRAYPWIRAGDYAFGLLTWTSGDPWESFIVVGVFWFVALYGGVVLRWAGNIAVVAILIAAMFLRRYSEGETTTTLDEILSSLNSLTHRVEIFCAPCSTLLNTLSSEKNATTATTRPKLTRLFVRILLLSPLWVLLSVYPLQLITPRRIVVMAGTLVLSWHSRPAKVSRTILWRSTALRALAERITGLALTPAIAPRLPPRGGPVAAAAAAPPSPLDGAVPAKSQSPGVKFTFALYENQRRWLGVGWTAIMFAYERAPWTDEHLQPCAPPDEFVLPATPAGSAVKWRWVPGEDWEVEGAEEGKGKGKRVSQEVKDRLGGPGEGGEGWWYYDNKWRDGRRGVDGWGKYTRRRKWMRRAELVEADDAVEPPQQQQQVVEQVTEQPKKQEMIALPPTTQVDGTARRKTPPPLPPREHKEILEEDARDSGSEDEGHDQHHHRRHVSVRVVDVDAEGRGDVVADGLDEHGSWHY</sequence>
<keyword evidence="9" id="KW-1185">Reference proteome</keyword>
<proteinExistence type="predicted"/>
<evidence type="ECO:0000259" key="7">
    <source>
        <dbReference type="SMART" id="SM00693"/>
    </source>
</evidence>
<evidence type="ECO:0000256" key="2">
    <source>
        <dbReference type="ARBA" id="ARBA00022692"/>
    </source>
</evidence>
<dbReference type="InterPro" id="IPR010482">
    <property type="entry name" value="TECPR1-like_DysF"/>
</dbReference>
<feature type="compositionally biased region" description="Low complexity" evidence="5">
    <location>
        <begin position="423"/>
        <end position="437"/>
    </location>
</feature>
<dbReference type="InterPro" id="IPR052646">
    <property type="entry name" value="Peroxisomal_PEX28-32"/>
</dbReference>
<dbReference type="OrthoDB" id="5586090at2759"/>
<feature type="transmembrane region" description="Helical" evidence="6">
    <location>
        <begin position="90"/>
        <end position="120"/>
    </location>
</feature>
<reference evidence="8 9" key="1">
    <citation type="submission" date="2019-09" db="EMBL/GenBank/DDBJ databases">
        <title>Draft genome of the ectomycorrhizal ascomycete Sphaerosporella brunnea.</title>
        <authorList>
            <consortium name="DOE Joint Genome Institute"/>
            <person name="Benucci G.M."/>
            <person name="Marozzi G."/>
            <person name="Antonielli L."/>
            <person name="Sanchez S."/>
            <person name="Marco P."/>
            <person name="Wang X."/>
            <person name="Falini L.B."/>
            <person name="Barry K."/>
            <person name="Haridas S."/>
            <person name="Lipzen A."/>
            <person name="Labutti K."/>
            <person name="Grigoriev I.V."/>
            <person name="Murat C."/>
            <person name="Martin F."/>
            <person name="Albertini E."/>
            <person name="Donnini D."/>
            <person name="Bonito G."/>
        </authorList>
    </citation>
    <scope>NUCLEOTIDE SEQUENCE [LARGE SCALE GENOMIC DNA]</scope>
    <source>
        <strain evidence="8 9">Sb_GMNB300</strain>
    </source>
</reference>
<dbReference type="FunCoup" id="A0A5J5EHD5">
    <property type="interactions" value="55"/>
</dbReference>
<evidence type="ECO:0000256" key="4">
    <source>
        <dbReference type="ARBA" id="ARBA00023136"/>
    </source>
</evidence>
<dbReference type="InParanoid" id="A0A5J5EHD5"/>
<evidence type="ECO:0000256" key="1">
    <source>
        <dbReference type="ARBA" id="ARBA00004127"/>
    </source>
</evidence>
<feature type="transmembrane region" description="Helical" evidence="6">
    <location>
        <begin position="178"/>
        <end position="197"/>
    </location>
</feature>
<dbReference type="EMBL" id="VXIS01000286">
    <property type="protein sequence ID" value="KAA8895122.1"/>
    <property type="molecule type" value="Genomic_DNA"/>
</dbReference>
<comment type="caution">
    <text evidence="8">The sequence shown here is derived from an EMBL/GenBank/DDBJ whole genome shotgun (WGS) entry which is preliminary data.</text>
</comment>
<dbReference type="Pfam" id="PF06398">
    <property type="entry name" value="Pex24p"/>
    <property type="match status" value="1"/>
</dbReference>
<feature type="region of interest" description="Disordered" evidence="5">
    <location>
        <begin position="420"/>
        <end position="525"/>
    </location>
</feature>
<evidence type="ECO:0000313" key="8">
    <source>
        <dbReference type="EMBL" id="KAA8895122.1"/>
    </source>
</evidence>
<protein>
    <submittedName>
        <fullName evidence="8">Integral peroxisomal membrane peroxin-domain-containing protein</fullName>
    </submittedName>
</protein>
<feature type="region of interest" description="Disordered" evidence="5">
    <location>
        <begin position="1"/>
        <end position="28"/>
    </location>
</feature>
<feature type="compositionally biased region" description="Basic and acidic residues" evidence="5">
    <location>
        <begin position="356"/>
        <end position="373"/>
    </location>
</feature>
<dbReference type="SMART" id="SM00693">
    <property type="entry name" value="DysFN"/>
    <property type="match status" value="1"/>
</dbReference>
<keyword evidence="3 6" id="KW-1133">Transmembrane helix</keyword>
<feature type="region of interest" description="Disordered" evidence="5">
    <location>
        <begin position="352"/>
        <end position="378"/>
    </location>
</feature>
<feature type="domain" description="Peroxin/Ferlin" evidence="7">
    <location>
        <begin position="284"/>
        <end position="353"/>
    </location>
</feature>
<dbReference type="PANTHER" id="PTHR31679:SF2">
    <property type="entry name" value="PEROXISOMAL MEMBRANE PROTEIN PEX30-RELATED"/>
    <property type="match status" value="1"/>
</dbReference>
<name>A0A5J5EHD5_9PEZI</name>
<dbReference type="AlphaFoldDB" id="A0A5J5EHD5"/>
<gene>
    <name evidence="8" type="ORF">FN846DRAFT_971055</name>
</gene>